<evidence type="ECO:0000313" key="3">
    <source>
        <dbReference type="Proteomes" id="UP000257109"/>
    </source>
</evidence>
<evidence type="ECO:0000313" key="2">
    <source>
        <dbReference type="EMBL" id="RDY07790.1"/>
    </source>
</evidence>
<organism evidence="2 3">
    <name type="scientific">Mucuna pruriens</name>
    <name type="common">Velvet bean</name>
    <name type="synonym">Dolichos pruriens</name>
    <dbReference type="NCBI Taxonomy" id="157652"/>
    <lineage>
        <taxon>Eukaryota</taxon>
        <taxon>Viridiplantae</taxon>
        <taxon>Streptophyta</taxon>
        <taxon>Embryophyta</taxon>
        <taxon>Tracheophyta</taxon>
        <taxon>Spermatophyta</taxon>
        <taxon>Magnoliopsida</taxon>
        <taxon>eudicotyledons</taxon>
        <taxon>Gunneridae</taxon>
        <taxon>Pentapetalae</taxon>
        <taxon>rosids</taxon>
        <taxon>fabids</taxon>
        <taxon>Fabales</taxon>
        <taxon>Fabaceae</taxon>
        <taxon>Papilionoideae</taxon>
        <taxon>50 kb inversion clade</taxon>
        <taxon>NPAAA clade</taxon>
        <taxon>indigoferoid/millettioid clade</taxon>
        <taxon>Phaseoleae</taxon>
        <taxon>Mucuna</taxon>
    </lineage>
</organism>
<evidence type="ECO:0000256" key="1">
    <source>
        <dbReference type="SAM" id="MobiDB-lite"/>
    </source>
</evidence>
<sequence>MSPYRIVFGKAFHLLVELEHRAYWAVKQCNLVYDQAGQKRKFQLQELDELYFEAYENSRIYKRPKLSPCRLRLGLEKELEVWKERPVKEALVQESRPGQIDSSLNQAALQAQQPNQEQPKRTVCIGNPDQPQNLAQLPCHF</sequence>
<dbReference type="AlphaFoldDB" id="A0A371HYB7"/>
<feature type="compositionally biased region" description="Low complexity" evidence="1">
    <location>
        <begin position="104"/>
        <end position="117"/>
    </location>
</feature>
<feature type="region of interest" description="Disordered" evidence="1">
    <location>
        <begin position="93"/>
        <end position="127"/>
    </location>
</feature>
<comment type="caution">
    <text evidence="2">The sequence shown here is derived from an EMBL/GenBank/DDBJ whole genome shotgun (WGS) entry which is preliminary data.</text>
</comment>
<gene>
    <name evidence="2" type="ORF">CR513_08051</name>
</gene>
<dbReference type="EMBL" id="QJKJ01001398">
    <property type="protein sequence ID" value="RDY07790.1"/>
    <property type="molecule type" value="Genomic_DNA"/>
</dbReference>
<dbReference type="Proteomes" id="UP000257109">
    <property type="component" value="Unassembled WGS sequence"/>
</dbReference>
<name>A0A371HYB7_MUCPR</name>
<dbReference type="OrthoDB" id="1903608at2759"/>
<reference evidence="2" key="1">
    <citation type="submission" date="2018-05" db="EMBL/GenBank/DDBJ databases">
        <title>Draft genome of Mucuna pruriens seed.</title>
        <authorList>
            <person name="Nnadi N.E."/>
            <person name="Vos R."/>
            <person name="Hasami M.H."/>
            <person name="Devisetty U.K."/>
            <person name="Aguiy J.C."/>
        </authorList>
    </citation>
    <scope>NUCLEOTIDE SEQUENCE [LARGE SCALE GENOMIC DNA]</scope>
    <source>
        <strain evidence="2">JCA_2017</strain>
    </source>
</reference>
<feature type="non-terminal residue" evidence="2">
    <location>
        <position position="1"/>
    </location>
</feature>
<accession>A0A371HYB7</accession>
<protein>
    <submittedName>
        <fullName evidence="2">Uncharacterized protein</fullName>
    </submittedName>
</protein>
<keyword evidence="3" id="KW-1185">Reference proteome</keyword>
<proteinExistence type="predicted"/>